<keyword evidence="4 6" id="KW-0456">Lyase</keyword>
<comment type="subunit">
    <text evidence="6">Homotrimer.</text>
</comment>
<comment type="catalytic activity">
    <reaction evidence="6">
        <text>D-ribose 5-phosphate + uracil = psi-UMP + H2O</text>
        <dbReference type="Rhea" id="RHEA:18337"/>
        <dbReference type="ChEBI" id="CHEBI:15377"/>
        <dbReference type="ChEBI" id="CHEBI:17568"/>
        <dbReference type="ChEBI" id="CHEBI:58380"/>
        <dbReference type="ChEBI" id="CHEBI:78346"/>
        <dbReference type="EC" id="4.2.1.70"/>
    </reaction>
</comment>
<evidence type="ECO:0000313" key="7">
    <source>
        <dbReference type="EMBL" id="RYB92723.1"/>
    </source>
</evidence>
<dbReference type="SUPFAM" id="SSF110581">
    <property type="entry name" value="Indigoidine synthase A-like"/>
    <property type="match status" value="1"/>
</dbReference>
<dbReference type="GO" id="GO:0046872">
    <property type="term" value="F:metal ion binding"/>
    <property type="evidence" value="ECO:0007669"/>
    <property type="project" value="UniProtKB-KW"/>
</dbReference>
<dbReference type="AlphaFoldDB" id="A0A4Q2RYK9"/>
<comment type="caution">
    <text evidence="7">The sequence shown here is derived from an EMBL/GenBank/DDBJ whole genome shotgun (WGS) entry which is preliminary data.</text>
</comment>
<dbReference type="InterPro" id="IPR022830">
    <property type="entry name" value="Indigdn_synthA-like"/>
</dbReference>
<evidence type="ECO:0000313" key="8">
    <source>
        <dbReference type="Proteomes" id="UP000291838"/>
    </source>
</evidence>
<accession>A0A4Q2RYK9</accession>
<keyword evidence="5 6" id="KW-0326">Glycosidase</keyword>
<evidence type="ECO:0000256" key="1">
    <source>
        <dbReference type="ARBA" id="ARBA00022723"/>
    </source>
</evidence>
<proteinExistence type="inferred from homology"/>
<evidence type="ECO:0000256" key="6">
    <source>
        <dbReference type="HAMAP-Rule" id="MF_01876"/>
    </source>
</evidence>
<feature type="binding site" evidence="6">
    <location>
        <begin position="139"/>
        <end position="141"/>
    </location>
    <ligand>
        <name>substrate</name>
    </ligand>
</feature>
<dbReference type="Gene3D" id="3.40.1790.10">
    <property type="entry name" value="Indigoidine synthase domain"/>
    <property type="match status" value="1"/>
</dbReference>
<dbReference type="EMBL" id="SDWS01000002">
    <property type="protein sequence ID" value="RYB92723.1"/>
    <property type="molecule type" value="Genomic_DNA"/>
</dbReference>
<evidence type="ECO:0000256" key="4">
    <source>
        <dbReference type="ARBA" id="ARBA00023239"/>
    </source>
</evidence>
<evidence type="ECO:0000256" key="2">
    <source>
        <dbReference type="ARBA" id="ARBA00022801"/>
    </source>
</evidence>
<dbReference type="PANTHER" id="PTHR42909:SF1">
    <property type="entry name" value="CARBOHYDRATE KINASE PFKB DOMAIN-CONTAINING PROTEIN"/>
    <property type="match status" value="1"/>
</dbReference>
<evidence type="ECO:0000256" key="3">
    <source>
        <dbReference type="ARBA" id="ARBA00023211"/>
    </source>
</evidence>
<comment type="function">
    <text evidence="6">Catalyzes the reversible cleavage of pseudouridine 5'-phosphate (PsiMP) to ribose 5-phosphate and uracil. Functions biologically in the cleavage direction, as part of a pseudouridine degradation pathway.</text>
</comment>
<dbReference type="GO" id="GO:0004730">
    <property type="term" value="F:pseudouridylate synthase activity"/>
    <property type="evidence" value="ECO:0007669"/>
    <property type="project" value="UniProtKB-UniRule"/>
</dbReference>
<feature type="binding site" evidence="6">
    <location>
        <position position="85"/>
    </location>
    <ligand>
        <name>substrate</name>
    </ligand>
</feature>
<dbReference type="Proteomes" id="UP000291838">
    <property type="component" value="Unassembled WGS sequence"/>
</dbReference>
<feature type="active site" description="Nucleophile" evidence="6">
    <location>
        <position position="158"/>
    </location>
</feature>
<keyword evidence="8" id="KW-1185">Reference proteome</keyword>
<dbReference type="GO" id="GO:0005737">
    <property type="term" value="C:cytoplasm"/>
    <property type="evidence" value="ECO:0007669"/>
    <property type="project" value="TreeGrafter"/>
</dbReference>
<gene>
    <name evidence="6" type="primary">psuG</name>
    <name evidence="7" type="ORF">EUA06_07275</name>
</gene>
<dbReference type="GO" id="GO:0016798">
    <property type="term" value="F:hydrolase activity, acting on glycosyl bonds"/>
    <property type="evidence" value="ECO:0007669"/>
    <property type="project" value="UniProtKB-KW"/>
</dbReference>
<dbReference type="Pfam" id="PF04227">
    <property type="entry name" value="Indigoidine_A"/>
    <property type="match status" value="1"/>
</dbReference>
<dbReference type="PANTHER" id="PTHR42909">
    <property type="entry name" value="ZGC:136858"/>
    <property type="match status" value="1"/>
</dbReference>
<keyword evidence="2 6" id="KW-0378">Hydrolase</keyword>
<dbReference type="OrthoDB" id="9805870at2"/>
<dbReference type="GO" id="GO:0046113">
    <property type="term" value="P:nucleobase catabolic process"/>
    <property type="evidence" value="ECO:0007669"/>
    <property type="project" value="UniProtKB-UniRule"/>
</dbReference>
<feature type="binding site" evidence="6">
    <location>
        <position position="137"/>
    </location>
    <ligand>
        <name>Mn(2+)</name>
        <dbReference type="ChEBI" id="CHEBI:29035"/>
    </ligand>
</feature>
<dbReference type="InterPro" id="IPR007342">
    <property type="entry name" value="PsuG"/>
</dbReference>
<keyword evidence="1 6" id="KW-0479">Metal-binding</keyword>
<feature type="binding site" evidence="6">
    <location>
        <position position="105"/>
    </location>
    <ligand>
        <name>substrate</name>
    </ligand>
</feature>
<name>A0A4Q2RYK9_9ACTN</name>
<organism evidence="7 8">
    <name type="scientific">Nocardioides glacieisoli</name>
    <dbReference type="NCBI Taxonomy" id="1168730"/>
    <lineage>
        <taxon>Bacteria</taxon>
        <taxon>Bacillati</taxon>
        <taxon>Actinomycetota</taxon>
        <taxon>Actinomycetes</taxon>
        <taxon>Propionibacteriales</taxon>
        <taxon>Nocardioidaceae</taxon>
        <taxon>Nocardioides</taxon>
    </lineage>
</organism>
<keyword evidence="3 6" id="KW-0464">Manganese</keyword>
<dbReference type="HAMAP" id="MF_01876">
    <property type="entry name" value="PsiMP_glycosidase"/>
    <property type="match status" value="1"/>
</dbReference>
<dbReference type="EC" id="4.2.1.70" evidence="6"/>
<feature type="active site" description="Proton donor" evidence="6">
    <location>
        <position position="24"/>
    </location>
</feature>
<sequence>MSMLTITDEVRDALSDGRPVVALESTIISHGMPYPQNVEMARTVEGIVRDGGAVPATIAVLHGKPTIGLSPDDLELLASDESVIKVSIRDLPYVVSRGLHGATTVASTMRLAALAGIGVFVTGGLGGVHRGAETSYDVSADLTELSTTSVAVVCAGVKSILDIGLTLEKLETLGVPVLGYGTDEFPSFFSRSSGFGAPMRVDTPAEVAALMKAKWDLGLDGGVVVANPIPAEAEIPADEIGAIIDRALGDMDALGIRGKDATPYLLGRIVEITDGESLKANIALVEHNARLGAAIAGAYAGR</sequence>
<comment type="similarity">
    <text evidence="6">Belongs to the pseudouridine-5'-phosphate glycosidase family.</text>
</comment>
<protein>
    <recommendedName>
        <fullName evidence="6">Pseudouridine-5'-phosphate glycosidase</fullName>
        <shortName evidence="6">PsiMP glycosidase</shortName>
        <ecNumber evidence="6">4.2.1.70</ecNumber>
    </recommendedName>
</protein>
<evidence type="ECO:0000256" key="5">
    <source>
        <dbReference type="ARBA" id="ARBA00023295"/>
    </source>
</evidence>
<reference evidence="7 8" key="1">
    <citation type="submission" date="2019-01" db="EMBL/GenBank/DDBJ databases">
        <title>Novel species of Nocardioides.</title>
        <authorList>
            <person name="Liu Q."/>
            <person name="Xin Y.-H."/>
        </authorList>
    </citation>
    <scope>NUCLEOTIDE SEQUENCE [LARGE SCALE GENOMIC DNA]</scope>
    <source>
        <strain evidence="7 8">HLT3-15</strain>
    </source>
</reference>
<comment type="cofactor">
    <cofactor evidence="6">
        <name>Mn(2+)</name>
        <dbReference type="ChEBI" id="CHEBI:29035"/>
    </cofactor>
    <text evidence="6">Binds 1 Mn(2+) ion per subunit.</text>
</comment>